<keyword evidence="7" id="KW-1185">Reference proteome</keyword>
<dbReference type="Pfam" id="PF00881">
    <property type="entry name" value="Nitroreductase"/>
    <property type="match status" value="1"/>
</dbReference>
<name>A0ABR4HHZ7_9EURO</name>
<gene>
    <name evidence="6" type="ORF">BJX63DRAFT_169487</name>
</gene>
<evidence type="ECO:0000256" key="3">
    <source>
        <dbReference type="ARBA" id="ARBA00022643"/>
    </source>
</evidence>
<evidence type="ECO:0000313" key="7">
    <source>
        <dbReference type="Proteomes" id="UP001610334"/>
    </source>
</evidence>
<keyword evidence="3" id="KW-0288">FMN</keyword>
<comment type="caution">
    <text evidence="6">The sequence shown here is derived from an EMBL/GenBank/DDBJ whole genome shotgun (WGS) entry which is preliminary data.</text>
</comment>
<dbReference type="PANTHER" id="PTHR43425:SF2">
    <property type="entry name" value="OXYGEN-INSENSITIVE NADPH NITROREDUCTASE"/>
    <property type="match status" value="1"/>
</dbReference>
<sequence length="284" mass="31706">MSGTISSIVEERYRDLQSSTFPLSTDSTNPLAETLSAILRHTSCRAFRRTKLPEGTLETLVTAAQSGSTSSLFQTWDVIAIQDPEHKSKVATLAGDQDFIRQAPLFLVFCPNLRRLNNLSKQYDCQPARALENMDTFIMSTIDTAIAGQNVAIAAELLGLGICYVGALRNNAEQVCKLLNLPPLTWGVFGMAIGYPDTDNRHSGQQIKPRLPMREILHMERWSEEGQKDNIASYHQSLGMFYVDELKFGRKGWGEFVAGKVAPHEQDGRERIRDVIEGQGFKLK</sequence>
<dbReference type="InterPro" id="IPR016446">
    <property type="entry name" value="Flavin_OxRdtase_Frp"/>
</dbReference>
<dbReference type="Proteomes" id="UP001610334">
    <property type="component" value="Unassembled WGS sequence"/>
</dbReference>
<dbReference type="EMBL" id="JBFXLT010000029">
    <property type="protein sequence ID" value="KAL2815107.1"/>
    <property type="molecule type" value="Genomic_DNA"/>
</dbReference>
<dbReference type="PANTHER" id="PTHR43425">
    <property type="entry name" value="OXYGEN-INSENSITIVE NADPH NITROREDUCTASE"/>
    <property type="match status" value="1"/>
</dbReference>
<dbReference type="InterPro" id="IPR029479">
    <property type="entry name" value="Nitroreductase"/>
</dbReference>
<feature type="domain" description="Nitroreductase" evidence="5">
    <location>
        <begin position="39"/>
        <end position="195"/>
    </location>
</feature>
<reference evidence="6 7" key="1">
    <citation type="submission" date="2024-07" db="EMBL/GenBank/DDBJ databases">
        <title>Section-level genome sequencing and comparative genomics of Aspergillus sections Usti and Cavernicolus.</title>
        <authorList>
            <consortium name="Lawrence Berkeley National Laboratory"/>
            <person name="Nybo J.L."/>
            <person name="Vesth T.C."/>
            <person name="Theobald S."/>
            <person name="Frisvad J.C."/>
            <person name="Larsen T.O."/>
            <person name="Kjaerboelling I."/>
            <person name="Rothschild-Mancinelli K."/>
            <person name="Lyhne E.K."/>
            <person name="Kogle M.E."/>
            <person name="Barry K."/>
            <person name="Clum A."/>
            <person name="Na H."/>
            <person name="Ledsgaard L."/>
            <person name="Lin J."/>
            <person name="Lipzen A."/>
            <person name="Kuo A."/>
            <person name="Riley R."/>
            <person name="Mondo S."/>
            <person name="Labutti K."/>
            <person name="Haridas S."/>
            <person name="Pangalinan J."/>
            <person name="Salamov A.A."/>
            <person name="Simmons B.A."/>
            <person name="Magnuson J.K."/>
            <person name="Chen J."/>
            <person name="Drula E."/>
            <person name="Henrissat B."/>
            <person name="Wiebenga A."/>
            <person name="Lubbers R.J."/>
            <person name="Gomes A.C."/>
            <person name="Makela M.R."/>
            <person name="Stajich J."/>
            <person name="Grigoriev I.V."/>
            <person name="Mortensen U.H."/>
            <person name="De Vries R.P."/>
            <person name="Baker S.E."/>
            <person name="Andersen M.R."/>
        </authorList>
    </citation>
    <scope>NUCLEOTIDE SEQUENCE [LARGE SCALE GENOMIC DNA]</scope>
    <source>
        <strain evidence="6 7">CBS 588.65</strain>
    </source>
</reference>
<evidence type="ECO:0000259" key="5">
    <source>
        <dbReference type="Pfam" id="PF00881"/>
    </source>
</evidence>
<evidence type="ECO:0000313" key="6">
    <source>
        <dbReference type="EMBL" id="KAL2815107.1"/>
    </source>
</evidence>
<accession>A0ABR4HHZ7</accession>
<dbReference type="CDD" id="cd02146">
    <property type="entry name" value="NfsA-like"/>
    <property type="match status" value="1"/>
</dbReference>
<protein>
    <submittedName>
        <fullName evidence="6">Nitroreductase-like protein</fullName>
    </submittedName>
</protein>
<comment type="similarity">
    <text evidence="1">Belongs to the flavin oxidoreductase frp family.</text>
</comment>
<dbReference type="InterPro" id="IPR000415">
    <property type="entry name" value="Nitroreductase-like"/>
</dbReference>
<keyword evidence="2" id="KW-0285">Flavoprotein</keyword>
<organism evidence="6 7">
    <name type="scientific">Aspergillus granulosus</name>
    <dbReference type="NCBI Taxonomy" id="176169"/>
    <lineage>
        <taxon>Eukaryota</taxon>
        <taxon>Fungi</taxon>
        <taxon>Dikarya</taxon>
        <taxon>Ascomycota</taxon>
        <taxon>Pezizomycotina</taxon>
        <taxon>Eurotiomycetes</taxon>
        <taxon>Eurotiomycetidae</taxon>
        <taxon>Eurotiales</taxon>
        <taxon>Aspergillaceae</taxon>
        <taxon>Aspergillus</taxon>
        <taxon>Aspergillus subgen. Nidulantes</taxon>
    </lineage>
</organism>
<keyword evidence="4" id="KW-0560">Oxidoreductase</keyword>
<dbReference type="PIRSF" id="PIRSF005426">
    <property type="entry name" value="Frp"/>
    <property type="match status" value="1"/>
</dbReference>
<evidence type="ECO:0000256" key="4">
    <source>
        <dbReference type="ARBA" id="ARBA00023002"/>
    </source>
</evidence>
<evidence type="ECO:0000256" key="2">
    <source>
        <dbReference type="ARBA" id="ARBA00022630"/>
    </source>
</evidence>
<dbReference type="SUPFAM" id="SSF55469">
    <property type="entry name" value="FMN-dependent nitroreductase-like"/>
    <property type="match status" value="1"/>
</dbReference>
<evidence type="ECO:0000256" key="1">
    <source>
        <dbReference type="ARBA" id="ARBA00008366"/>
    </source>
</evidence>
<dbReference type="Gene3D" id="3.40.109.10">
    <property type="entry name" value="NADH Oxidase"/>
    <property type="match status" value="1"/>
</dbReference>
<proteinExistence type="inferred from homology"/>